<evidence type="ECO:0000256" key="10">
    <source>
        <dbReference type="SAM" id="Phobius"/>
    </source>
</evidence>
<dbReference type="RefSeq" id="XP_060281768.1">
    <property type="nucleotide sequence ID" value="XM_060424755.1"/>
</dbReference>
<comment type="subcellular location">
    <subcellularLocation>
        <location evidence="1">Membrane</location>
        <topology evidence="1">Multi-pass membrane protein</topology>
    </subcellularLocation>
</comment>
<dbReference type="Gene3D" id="1.20.120.1760">
    <property type="match status" value="1"/>
</dbReference>
<dbReference type="GO" id="GO:0016020">
    <property type="term" value="C:membrane"/>
    <property type="evidence" value="ECO:0007669"/>
    <property type="project" value="UniProtKB-SubCell"/>
</dbReference>
<keyword evidence="7" id="KW-1208">Phospholipid metabolism</keyword>
<dbReference type="EMBL" id="MU839015">
    <property type="protein sequence ID" value="KAK1765555.1"/>
    <property type="molecule type" value="Genomic_DNA"/>
</dbReference>
<organism evidence="11 12">
    <name type="scientific">Phialemonium atrogriseum</name>
    <dbReference type="NCBI Taxonomy" id="1093897"/>
    <lineage>
        <taxon>Eukaryota</taxon>
        <taxon>Fungi</taxon>
        <taxon>Dikarya</taxon>
        <taxon>Ascomycota</taxon>
        <taxon>Pezizomycotina</taxon>
        <taxon>Sordariomycetes</taxon>
        <taxon>Sordariomycetidae</taxon>
        <taxon>Cephalothecales</taxon>
        <taxon>Cephalothecaceae</taxon>
        <taxon>Phialemonium</taxon>
    </lineage>
</organism>
<reference evidence="11" key="1">
    <citation type="submission" date="2023-06" db="EMBL/GenBank/DDBJ databases">
        <title>Genome-scale phylogeny and comparative genomics of the fungal order Sordariales.</title>
        <authorList>
            <consortium name="Lawrence Berkeley National Laboratory"/>
            <person name="Hensen N."/>
            <person name="Bonometti L."/>
            <person name="Westerberg I."/>
            <person name="Brannstrom I.O."/>
            <person name="Guillou S."/>
            <person name="Cros-Aarteil S."/>
            <person name="Calhoun S."/>
            <person name="Haridas S."/>
            <person name="Kuo A."/>
            <person name="Mondo S."/>
            <person name="Pangilinan J."/>
            <person name="Riley R."/>
            <person name="Labutti K."/>
            <person name="Andreopoulos B."/>
            <person name="Lipzen A."/>
            <person name="Chen C."/>
            <person name="Yanf M."/>
            <person name="Daum C."/>
            <person name="Ng V."/>
            <person name="Clum A."/>
            <person name="Steindorff A."/>
            <person name="Ohm R."/>
            <person name="Martin F."/>
            <person name="Silar P."/>
            <person name="Natvig D."/>
            <person name="Lalanne C."/>
            <person name="Gautier V."/>
            <person name="Ament-Velasquez S.L."/>
            <person name="Kruys A."/>
            <person name="Hutchinson M.I."/>
            <person name="Powell A.J."/>
            <person name="Barry K."/>
            <person name="Miller A.N."/>
            <person name="Grigoriev I.V."/>
            <person name="Debuchy R."/>
            <person name="Gladieux P."/>
            <person name="Thoren M.H."/>
            <person name="Johannesson H."/>
        </authorList>
    </citation>
    <scope>NUCLEOTIDE SEQUENCE</scope>
    <source>
        <strain evidence="11">8032-3</strain>
    </source>
</reference>
<dbReference type="GeneID" id="85307942"/>
<evidence type="ECO:0000256" key="1">
    <source>
        <dbReference type="ARBA" id="ARBA00004141"/>
    </source>
</evidence>
<gene>
    <name evidence="11" type="ORF">QBC33DRAFT_455015</name>
</gene>
<dbReference type="InterPro" id="IPR043130">
    <property type="entry name" value="CDP-OH_PTrfase_TM_dom"/>
</dbReference>
<keyword evidence="4 10" id="KW-1133">Transmembrane helix</keyword>
<evidence type="ECO:0000256" key="9">
    <source>
        <dbReference type="SAM" id="MobiDB-lite"/>
    </source>
</evidence>
<sequence length="347" mass="38436">MSGPTIRKRQANGGKAEPAPNHDAKVAMNGNSNPTSIGNGIVKSSILEDDEEFEQENIFLFWPNIIGAANHPLLPTLTVAFLPGYSRIVLAVASFYYMPLHPRTCQALYSVSCLLDALDGYAARYFDQSTRFGAVLDMVTDRCTTACLLIFLSSAFPRWAIIFQGLISLDLASHYIHMYATLAMGGGETSHKNVDKSRSRLLNLYYTNKTVLFLFCCLNETFFMALYLLSFSSPFLSPSLLHSVPGSAAEAIHHGAQVNSSLLRQIFTNPYSAGALELARVNKMDSFWPWVIAGVSFPIMAAKQFINVVQLVKACRWLAEGDVQTRREKGLTPRKKKKTTTTTKRTT</sequence>
<keyword evidence="3 10" id="KW-0812">Transmembrane</keyword>
<dbReference type="PANTHER" id="PTHR15362:SF4">
    <property type="entry name" value="CDP-DIACYLGLYCEROL--INOSITOL 3-PHOSPHATIDYLTRANSFERASE"/>
    <property type="match status" value="1"/>
</dbReference>
<dbReference type="Proteomes" id="UP001244011">
    <property type="component" value="Unassembled WGS sequence"/>
</dbReference>
<dbReference type="PANTHER" id="PTHR15362">
    <property type="entry name" value="PHOSPHATIDYLINOSITOL SYNTHASE"/>
    <property type="match status" value="1"/>
</dbReference>
<evidence type="ECO:0000313" key="11">
    <source>
        <dbReference type="EMBL" id="KAK1765555.1"/>
    </source>
</evidence>
<proteinExistence type="inferred from homology"/>
<evidence type="ECO:0000256" key="2">
    <source>
        <dbReference type="ARBA" id="ARBA00022679"/>
    </source>
</evidence>
<dbReference type="InterPro" id="IPR000462">
    <property type="entry name" value="CDP-OH_P_trans"/>
</dbReference>
<keyword evidence="2 8" id="KW-0808">Transferase</keyword>
<accession>A0AAJ0FLX8</accession>
<feature type="region of interest" description="Disordered" evidence="9">
    <location>
        <begin position="326"/>
        <end position="347"/>
    </location>
</feature>
<comment type="caution">
    <text evidence="11">The sequence shown here is derived from an EMBL/GenBank/DDBJ whole genome shotgun (WGS) entry which is preliminary data.</text>
</comment>
<evidence type="ECO:0000313" key="12">
    <source>
        <dbReference type="Proteomes" id="UP001244011"/>
    </source>
</evidence>
<dbReference type="AlphaFoldDB" id="A0AAJ0FLX8"/>
<evidence type="ECO:0000256" key="5">
    <source>
        <dbReference type="ARBA" id="ARBA00023098"/>
    </source>
</evidence>
<evidence type="ECO:0000256" key="4">
    <source>
        <dbReference type="ARBA" id="ARBA00022989"/>
    </source>
</evidence>
<comment type="similarity">
    <text evidence="8">Belongs to the CDP-alcohol phosphatidyltransferase class-I family.</text>
</comment>
<dbReference type="Pfam" id="PF01066">
    <property type="entry name" value="CDP-OH_P_transf"/>
    <property type="match status" value="1"/>
</dbReference>
<dbReference type="GO" id="GO:0005794">
    <property type="term" value="C:Golgi apparatus"/>
    <property type="evidence" value="ECO:0007669"/>
    <property type="project" value="TreeGrafter"/>
</dbReference>
<feature type="transmembrane region" description="Helical" evidence="10">
    <location>
        <begin position="210"/>
        <end position="229"/>
    </location>
</feature>
<evidence type="ECO:0000256" key="6">
    <source>
        <dbReference type="ARBA" id="ARBA00023136"/>
    </source>
</evidence>
<dbReference type="GO" id="GO:0006661">
    <property type="term" value="P:phosphatidylinositol biosynthetic process"/>
    <property type="evidence" value="ECO:0007669"/>
    <property type="project" value="TreeGrafter"/>
</dbReference>
<feature type="region of interest" description="Disordered" evidence="9">
    <location>
        <begin position="1"/>
        <end position="32"/>
    </location>
</feature>
<dbReference type="GO" id="GO:0003881">
    <property type="term" value="F:CDP-diacylglycerol-inositol 3-phosphatidyltransferase activity"/>
    <property type="evidence" value="ECO:0007669"/>
    <property type="project" value="TreeGrafter"/>
</dbReference>
<evidence type="ECO:0000256" key="3">
    <source>
        <dbReference type="ARBA" id="ARBA00022692"/>
    </source>
</evidence>
<evidence type="ECO:0000256" key="8">
    <source>
        <dbReference type="RuleBase" id="RU003750"/>
    </source>
</evidence>
<name>A0AAJ0FLX8_9PEZI</name>
<keyword evidence="12" id="KW-1185">Reference proteome</keyword>
<dbReference type="InterPro" id="IPR048254">
    <property type="entry name" value="CDP_ALCOHOL_P_TRANSF_CS"/>
</dbReference>
<feature type="transmembrane region" description="Helical" evidence="10">
    <location>
        <begin position="287"/>
        <end position="306"/>
    </location>
</feature>
<evidence type="ECO:0000256" key="7">
    <source>
        <dbReference type="ARBA" id="ARBA00023264"/>
    </source>
</evidence>
<dbReference type="FunFam" id="1.20.120.1760:FF:000011">
    <property type="entry name" value="Cdp-diacylglycerol-inositol 3-phosphatidyltransferase pis"/>
    <property type="match status" value="1"/>
</dbReference>
<feature type="compositionally biased region" description="Basic residues" evidence="9">
    <location>
        <begin position="1"/>
        <end position="10"/>
    </location>
</feature>
<keyword evidence="5" id="KW-0443">Lipid metabolism</keyword>
<protein>
    <submittedName>
        <fullName evidence="11">Cdp-diacylglycerol-inositol 3-phosphatidyltransferase</fullName>
    </submittedName>
</protein>
<keyword evidence="6 10" id="KW-0472">Membrane</keyword>
<dbReference type="PROSITE" id="PS00379">
    <property type="entry name" value="CDP_ALCOHOL_P_TRANSF"/>
    <property type="match status" value="1"/>
</dbReference>